<dbReference type="KEGG" id="mng:MNEG_15165"/>
<dbReference type="OrthoDB" id="204980at2759"/>
<dbReference type="STRING" id="145388.A0A0D2K9S3"/>
<dbReference type="Gene3D" id="2.60.40.10">
    <property type="entry name" value="Immunoglobulins"/>
    <property type="match status" value="1"/>
</dbReference>
<dbReference type="GeneID" id="25732799"/>
<name>A0A0D2K9S3_9CHLO</name>
<dbReference type="RefSeq" id="XP_013891818.1">
    <property type="nucleotide sequence ID" value="XM_014036364.1"/>
</dbReference>
<protein>
    <submittedName>
        <fullName evidence="1">Alpha-1,6-glucosidase, pullulanase-type</fullName>
        <ecNumber evidence="1">3.2.1.41</ecNumber>
    </submittedName>
</protein>
<dbReference type="InterPro" id="IPR017853">
    <property type="entry name" value="GH"/>
</dbReference>
<proteinExistence type="predicted"/>
<keyword evidence="2" id="KW-1185">Reference proteome</keyword>
<dbReference type="InterPro" id="IPR013783">
    <property type="entry name" value="Ig-like_fold"/>
</dbReference>
<keyword evidence="1" id="KW-0378">Hydrolase</keyword>
<dbReference type="SUPFAM" id="SSF51445">
    <property type="entry name" value="(Trans)glycosidases"/>
    <property type="match status" value="1"/>
</dbReference>
<gene>
    <name evidence="1" type="ORF">MNEG_15165</name>
</gene>
<dbReference type="Gene3D" id="3.20.20.80">
    <property type="entry name" value="Glycosidases"/>
    <property type="match status" value="1"/>
</dbReference>
<keyword evidence="1" id="KW-0326">Glycosidase</keyword>
<dbReference type="PANTHER" id="PTHR43002">
    <property type="entry name" value="GLYCOGEN DEBRANCHING ENZYME"/>
    <property type="match status" value="1"/>
</dbReference>
<accession>A0A0D2K9S3</accession>
<evidence type="ECO:0000313" key="2">
    <source>
        <dbReference type="Proteomes" id="UP000054498"/>
    </source>
</evidence>
<sequence>MAGFAAPGYYKYRLSVFCPWTREIETVEATDPYSRCTAANGERTLILDLDDPQLAPPGWRDHFMPAIGAWTDVSVYELHIRDFSATDASVPEALRGKYRAFCPARTRPGGAGDAAEGAATASEDWEPVPGRLTAGQAHLAALRGAGLSHLHLLPSYDYGSVPERAEEQLAVKEDLSRYPPDGEEQQAAVAAVADQDAFNWGYDPVHYGVPEGSYSSQPDGPQRVLEYREMVQSLHALGLRVVADVVYNHTFASGPHNTHSVLDKVVPGYYHR</sequence>
<dbReference type="Proteomes" id="UP000054498">
    <property type="component" value="Unassembled WGS sequence"/>
</dbReference>
<dbReference type="EC" id="3.2.1.41" evidence="1"/>
<dbReference type="AlphaFoldDB" id="A0A0D2K9S3"/>
<reference evidence="1 2" key="1">
    <citation type="journal article" date="2013" name="BMC Genomics">
        <title>Reconstruction of the lipid metabolism for the microalga Monoraphidium neglectum from its genome sequence reveals characteristics suitable for biofuel production.</title>
        <authorList>
            <person name="Bogen C."/>
            <person name="Al-Dilaimi A."/>
            <person name="Albersmeier A."/>
            <person name="Wichmann J."/>
            <person name="Grundmann M."/>
            <person name="Rupp O."/>
            <person name="Lauersen K.J."/>
            <person name="Blifernez-Klassen O."/>
            <person name="Kalinowski J."/>
            <person name="Goesmann A."/>
            <person name="Mussgnug J.H."/>
            <person name="Kruse O."/>
        </authorList>
    </citation>
    <scope>NUCLEOTIDE SEQUENCE [LARGE SCALE GENOMIC DNA]</scope>
    <source>
        <strain evidence="1 2">SAG 48.87</strain>
    </source>
</reference>
<dbReference type="EMBL" id="KK105304">
    <property type="protein sequence ID" value="KIY92798.1"/>
    <property type="molecule type" value="Genomic_DNA"/>
</dbReference>
<organism evidence="1 2">
    <name type="scientific">Monoraphidium neglectum</name>
    <dbReference type="NCBI Taxonomy" id="145388"/>
    <lineage>
        <taxon>Eukaryota</taxon>
        <taxon>Viridiplantae</taxon>
        <taxon>Chlorophyta</taxon>
        <taxon>core chlorophytes</taxon>
        <taxon>Chlorophyceae</taxon>
        <taxon>CS clade</taxon>
        <taxon>Sphaeropleales</taxon>
        <taxon>Selenastraceae</taxon>
        <taxon>Monoraphidium</taxon>
    </lineage>
</organism>
<dbReference type="GO" id="GO:0051060">
    <property type="term" value="F:pullulanase activity"/>
    <property type="evidence" value="ECO:0007669"/>
    <property type="project" value="UniProtKB-EC"/>
</dbReference>
<evidence type="ECO:0000313" key="1">
    <source>
        <dbReference type="EMBL" id="KIY92798.1"/>
    </source>
</evidence>